<dbReference type="Proteomes" id="UP000800200">
    <property type="component" value="Unassembled WGS sequence"/>
</dbReference>
<organism evidence="1 2">
    <name type="scientific">Zopfia rhizophila CBS 207.26</name>
    <dbReference type="NCBI Taxonomy" id="1314779"/>
    <lineage>
        <taxon>Eukaryota</taxon>
        <taxon>Fungi</taxon>
        <taxon>Dikarya</taxon>
        <taxon>Ascomycota</taxon>
        <taxon>Pezizomycotina</taxon>
        <taxon>Dothideomycetes</taxon>
        <taxon>Dothideomycetes incertae sedis</taxon>
        <taxon>Zopfiaceae</taxon>
        <taxon>Zopfia</taxon>
    </lineage>
</organism>
<keyword evidence="2" id="KW-1185">Reference proteome</keyword>
<evidence type="ECO:0000313" key="2">
    <source>
        <dbReference type="Proteomes" id="UP000800200"/>
    </source>
</evidence>
<proteinExistence type="predicted"/>
<accession>A0A6A6ECU1</accession>
<gene>
    <name evidence="1" type="ORF">K469DRAFT_562492</name>
</gene>
<reference evidence="1" key="1">
    <citation type="journal article" date="2020" name="Stud. Mycol.">
        <title>101 Dothideomycetes genomes: a test case for predicting lifestyles and emergence of pathogens.</title>
        <authorList>
            <person name="Haridas S."/>
            <person name="Albert R."/>
            <person name="Binder M."/>
            <person name="Bloem J."/>
            <person name="Labutti K."/>
            <person name="Salamov A."/>
            <person name="Andreopoulos B."/>
            <person name="Baker S."/>
            <person name="Barry K."/>
            <person name="Bills G."/>
            <person name="Bluhm B."/>
            <person name="Cannon C."/>
            <person name="Castanera R."/>
            <person name="Culley D."/>
            <person name="Daum C."/>
            <person name="Ezra D."/>
            <person name="Gonzalez J."/>
            <person name="Henrissat B."/>
            <person name="Kuo A."/>
            <person name="Liang C."/>
            <person name="Lipzen A."/>
            <person name="Lutzoni F."/>
            <person name="Magnuson J."/>
            <person name="Mondo S."/>
            <person name="Nolan M."/>
            <person name="Ohm R."/>
            <person name="Pangilinan J."/>
            <person name="Park H.-J."/>
            <person name="Ramirez L."/>
            <person name="Alfaro M."/>
            <person name="Sun H."/>
            <person name="Tritt A."/>
            <person name="Yoshinaga Y."/>
            <person name="Zwiers L.-H."/>
            <person name="Turgeon B."/>
            <person name="Goodwin S."/>
            <person name="Spatafora J."/>
            <person name="Crous P."/>
            <person name="Grigoriev I."/>
        </authorList>
    </citation>
    <scope>NUCLEOTIDE SEQUENCE</scope>
    <source>
        <strain evidence="1">CBS 207.26</strain>
    </source>
</reference>
<dbReference type="EMBL" id="ML994620">
    <property type="protein sequence ID" value="KAF2189817.1"/>
    <property type="molecule type" value="Genomic_DNA"/>
</dbReference>
<name>A0A6A6ECU1_9PEZI</name>
<sequence>MASTYRDEELRIRLALEQPFEGNTRNLRKLARRWSVPYDRLRRRAQGLPLDRYNFDNSGFNIVGVGDNRLVWATAPIVTESPSETNYDHISLVETISADGDVLPPACIFKGRVILFSYISHELILDPNMLLATSDSGYLNDQIELAYIKHFNKFSK</sequence>
<protein>
    <submittedName>
        <fullName evidence="1">Uncharacterized protein</fullName>
    </submittedName>
</protein>
<dbReference type="AlphaFoldDB" id="A0A6A6ECU1"/>
<dbReference type="OrthoDB" id="3943683at2759"/>
<evidence type="ECO:0000313" key="1">
    <source>
        <dbReference type="EMBL" id="KAF2189817.1"/>
    </source>
</evidence>